<dbReference type="GO" id="GO:0051782">
    <property type="term" value="P:negative regulation of cell division"/>
    <property type="evidence" value="ECO:0007669"/>
    <property type="project" value="TreeGrafter"/>
</dbReference>
<dbReference type="InterPro" id="IPR002586">
    <property type="entry name" value="CobQ/CobB/MinD/ParA_Nub-bd_dom"/>
</dbReference>
<dbReference type="InterPro" id="IPR050625">
    <property type="entry name" value="ParA/MinD_ATPase"/>
</dbReference>
<dbReference type="AlphaFoldDB" id="A0A133VC03"/>
<dbReference type="InterPro" id="IPR027417">
    <property type="entry name" value="P-loop_NTPase"/>
</dbReference>
<reference evidence="2 3" key="1">
    <citation type="journal article" date="2016" name="Sci. Rep.">
        <title>Metabolic traits of an uncultured archaeal lineage -MSBL1- from brine pools of the Red Sea.</title>
        <authorList>
            <person name="Mwirichia R."/>
            <person name="Alam I."/>
            <person name="Rashid M."/>
            <person name="Vinu M."/>
            <person name="Ba-Alawi W."/>
            <person name="Anthony Kamau A."/>
            <person name="Kamanda Ngugi D."/>
            <person name="Goker M."/>
            <person name="Klenk H.P."/>
            <person name="Bajic V."/>
            <person name="Stingl U."/>
        </authorList>
    </citation>
    <scope>NUCLEOTIDE SEQUENCE [LARGE SCALE GENOMIC DNA]</scope>
    <source>
        <strain evidence="2">SCGC-AAA382A03</strain>
    </source>
</reference>
<keyword evidence="3" id="KW-1185">Reference proteome</keyword>
<dbReference type="GO" id="GO:0016887">
    <property type="term" value="F:ATP hydrolysis activity"/>
    <property type="evidence" value="ECO:0007669"/>
    <property type="project" value="TreeGrafter"/>
</dbReference>
<dbReference type="Proteomes" id="UP000070549">
    <property type="component" value="Unassembled WGS sequence"/>
</dbReference>
<protein>
    <recommendedName>
        <fullName evidence="1">CobQ/CobB/MinD/ParA nucleotide binding domain-containing protein</fullName>
    </recommendedName>
</protein>
<dbReference type="SUPFAM" id="SSF52540">
    <property type="entry name" value="P-loop containing nucleoside triphosphate hydrolases"/>
    <property type="match status" value="1"/>
</dbReference>
<sequence length="84" mass="8637">MARKIAFASGKGGVGKTTIVANMAVKATRLGKKAVVVDADVPMADLALSLGMDIEGPTLHGVLSGEIELEEAIYDGPEKIKVTA</sequence>
<evidence type="ECO:0000313" key="2">
    <source>
        <dbReference type="EMBL" id="KXB03981.1"/>
    </source>
</evidence>
<accession>A0A133VC03</accession>
<evidence type="ECO:0000259" key="1">
    <source>
        <dbReference type="Pfam" id="PF01656"/>
    </source>
</evidence>
<proteinExistence type="predicted"/>
<feature type="domain" description="CobQ/CobB/MinD/ParA nucleotide binding" evidence="1">
    <location>
        <begin position="5"/>
        <end position="47"/>
    </location>
</feature>
<dbReference type="PANTHER" id="PTHR43384:SF10">
    <property type="entry name" value="ATPASE INVOLVED IN CHROMOSOME PARTITIONING, PARA_MIND FAMILY"/>
    <property type="match status" value="1"/>
</dbReference>
<dbReference type="GO" id="GO:0009898">
    <property type="term" value="C:cytoplasmic side of plasma membrane"/>
    <property type="evidence" value="ECO:0007669"/>
    <property type="project" value="TreeGrafter"/>
</dbReference>
<gene>
    <name evidence="2" type="ORF">AKJ49_02415</name>
</gene>
<dbReference type="EMBL" id="LHYC01000088">
    <property type="protein sequence ID" value="KXB03981.1"/>
    <property type="molecule type" value="Genomic_DNA"/>
</dbReference>
<dbReference type="GO" id="GO:0005524">
    <property type="term" value="F:ATP binding"/>
    <property type="evidence" value="ECO:0007669"/>
    <property type="project" value="TreeGrafter"/>
</dbReference>
<organism evidence="2 3">
    <name type="scientific">candidate division MSBL1 archaeon SCGC-AAA382A03</name>
    <dbReference type="NCBI Taxonomy" id="1698278"/>
    <lineage>
        <taxon>Archaea</taxon>
        <taxon>Methanobacteriati</taxon>
        <taxon>Methanobacteriota</taxon>
        <taxon>candidate division MSBL1</taxon>
    </lineage>
</organism>
<dbReference type="Gene3D" id="3.40.50.300">
    <property type="entry name" value="P-loop containing nucleotide triphosphate hydrolases"/>
    <property type="match status" value="1"/>
</dbReference>
<name>A0A133VC03_9EURY</name>
<dbReference type="PANTHER" id="PTHR43384">
    <property type="entry name" value="SEPTUM SITE-DETERMINING PROTEIN MIND HOMOLOG, CHLOROPLASTIC-RELATED"/>
    <property type="match status" value="1"/>
</dbReference>
<dbReference type="Pfam" id="PF01656">
    <property type="entry name" value="CbiA"/>
    <property type="match status" value="1"/>
</dbReference>
<comment type="caution">
    <text evidence="2">The sequence shown here is derived from an EMBL/GenBank/DDBJ whole genome shotgun (WGS) entry which is preliminary data.</text>
</comment>
<evidence type="ECO:0000313" key="3">
    <source>
        <dbReference type="Proteomes" id="UP000070549"/>
    </source>
</evidence>
<dbReference type="GO" id="GO:0005829">
    <property type="term" value="C:cytosol"/>
    <property type="evidence" value="ECO:0007669"/>
    <property type="project" value="TreeGrafter"/>
</dbReference>